<evidence type="ECO:0000256" key="14">
    <source>
        <dbReference type="PIRSR" id="PIRSR002811-1"/>
    </source>
</evidence>
<feature type="domain" description="Toprim" evidence="15">
    <location>
        <begin position="267"/>
        <end position="347"/>
    </location>
</feature>
<comment type="domain">
    <text evidence="12">Contains an N-terminal zinc-binding domain, a central core domain that contains the primase activity, and a C-terminal DnaB-binding domain.</text>
</comment>
<dbReference type="InterPro" id="IPR050219">
    <property type="entry name" value="DnaG_primase"/>
</dbReference>
<keyword evidence="1 12" id="KW-0240">DNA-directed RNA polymerase</keyword>
<reference evidence="16 17" key="1">
    <citation type="submission" date="2017-05" db="EMBL/GenBank/DDBJ databases">
        <title>Vagococcus spp. assemblies.</title>
        <authorList>
            <person name="Gulvik C.A."/>
        </authorList>
    </citation>
    <scope>NUCLEOTIDE SEQUENCE [LARGE SCALE GENOMIC DNA]</scope>
    <source>
        <strain evidence="16 17">SS1995</strain>
    </source>
</reference>
<evidence type="ECO:0000259" key="15">
    <source>
        <dbReference type="PROSITE" id="PS50880"/>
    </source>
</evidence>
<evidence type="ECO:0000256" key="8">
    <source>
        <dbReference type="ARBA" id="ARBA00022833"/>
    </source>
</evidence>
<dbReference type="InterPro" id="IPR002694">
    <property type="entry name" value="Znf_CHC2"/>
</dbReference>
<organism evidence="16 17">
    <name type="scientific">Vagococcus vulneris</name>
    <dbReference type="NCBI Taxonomy" id="1977869"/>
    <lineage>
        <taxon>Bacteria</taxon>
        <taxon>Bacillati</taxon>
        <taxon>Bacillota</taxon>
        <taxon>Bacilli</taxon>
        <taxon>Lactobacillales</taxon>
        <taxon>Enterococcaceae</taxon>
        <taxon>Vagococcus</taxon>
    </lineage>
</organism>
<evidence type="ECO:0000256" key="3">
    <source>
        <dbReference type="ARBA" id="ARBA00022679"/>
    </source>
</evidence>
<dbReference type="GO" id="GO:0006269">
    <property type="term" value="P:DNA replication, synthesis of primer"/>
    <property type="evidence" value="ECO:0007669"/>
    <property type="project" value="UniProtKB-UniRule"/>
</dbReference>
<dbReference type="InterPro" id="IPR034151">
    <property type="entry name" value="TOPRIM_DnaG_bac"/>
</dbReference>
<dbReference type="NCBIfam" id="TIGR01391">
    <property type="entry name" value="dnaG"/>
    <property type="match status" value="1"/>
</dbReference>
<dbReference type="FunFam" id="3.90.580.10:FF:000001">
    <property type="entry name" value="DNA primase"/>
    <property type="match status" value="1"/>
</dbReference>
<keyword evidence="9" id="KW-0460">Magnesium</keyword>
<keyword evidence="11 12" id="KW-0804">Transcription</keyword>
<evidence type="ECO:0000256" key="12">
    <source>
        <dbReference type="HAMAP-Rule" id="MF_00974"/>
    </source>
</evidence>
<comment type="cofactor">
    <cofactor evidence="12 13 14">
        <name>Zn(2+)</name>
        <dbReference type="ChEBI" id="CHEBI:29105"/>
    </cofactor>
    <text evidence="12 13 14">Binds 1 zinc ion per monomer.</text>
</comment>
<keyword evidence="3 12" id="KW-0808">Transferase</keyword>
<sequence length="611" mass="69841">MAQLIPENVIESVRNQTNIVDVIGQYVQLKKSGKNYLGLCPFHDEKTPSFSVAEDKQIFHCFGCGKGGNVFTFMQEIEGLSFPESVAKVADLSNVNVDFDLSSTKDTSHVSSEKRELISLHERTADLYHHILLNTKIGEKALDYLSKRGLDEQTIKEFKIGFAPMERQVLSKVCQNDHIPDVIMAKSGLFFETNSGDWLDRFYQRIMFPITDERGQTIGFSGRILADDAFDLSDQPKYLNSPETELFNKRHVLYHFSEARQSIRKKSEIVLFEGFMDVIAAWNSGIKNGVASMGTSLTTEQVTMLDRVAEDAVICYDGDNAGVEAGIRAIDLLTSQSALSLQLVSIPYKMDPDDYRQKYGESALKELIQNHRQTILQFKLDYLRQDKDLSNEVDKLNYIESALNEIVKNASIIESDLILSSLSNEFGIAKESLQLDYNNKRKQYRHSNREHYAVETRPAMTMTIPERNKADIVEKAEMLLIYRLLNEKSMLNSFQNQTDFSFFHDCYQELFTHVSSYIRLYGSAPIADILNYLKEDELKQTLVEISMQDFSSESTEQELLDCFAVIQRAKIQEEINQAKEEQCQAMQMGDKNLEFEKTIAIVQLQKQLKNI</sequence>
<evidence type="ECO:0000313" key="16">
    <source>
        <dbReference type="EMBL" id="RSU00497.1"/>
    </source>
</evidence>
<dbReference type="InterPro" id="IPR019475">
    <property type="entry name" value="DNA_primase_DnaB-bd"/>
</dbReference>
<keyword evidence="7 12" id="KW-0863">Zinc-finger</keyword>
<dbReference type="InterPro" id="IPR037068">
    <property type="entry name" value="DNA_primase_core_N_sf"/>
</dbReference>
<dbReference type="InterPro" id="IPR006171">
    <property type="entry name" value="TOPRIM_dom"/>
</dbReference>
<evidence type="ECO:0000256" key="9">
    <source>
        <dbReference type="ARBA" id="ARBA00022842"/>
    </source>
</evidence>
<protein>
    <recommendedName>
        <fullName evidence="12 13">DNA primase</fullName>
        <ecNumber evidence="12">2.7.7.101</ecNumber>
    </recommendedName>
</protein>
<evidence type="ECO:0000256" key="4">
    <source>
        <dbReference type="ARBA" id="ARBA00022695"/>
    </source>
</evidence>
<comment type="caution">
    <text evidence="16">The sequence shown here is derived from an EMBL/GenBank/DDBJ whole genome shotgun (WGS) entry which is preliminary data.</text>
</comment>
<evidence type="ECO:0000256" key="6">
    <source>
        <dbReference type="ARBA" id="ARBA00022723"/>
    </source>
</evidence>
<dbReference type="Proteomes" id="UP000287857">
    <property type="component" value="Unassembled WGS sequence"/>
</dbReference>
<dbReference type="OrthoDB" id="9803773at2"/>
<dbReference type="Gene3D" id="3.40.1360.10">
    <property type="match status" value="1"/>
</dbReference>
<dbReference type="PANTHER" id="PTHR30313:SF2">
    <property type="entry name" value="DNA PRIMASE"/>
    <property type="match status" value="1"/>
</dbReference>
<evidence type="ECO:0000256" key="2">
    <source>
        <dbReference type="ARBA" id="ARBA00022515"/>
    </source>
</evidence>
<dbReference type="SUPFAM" id="SSF57783">
    <property type="entry name" value="Zinc beta-ribbon"/>
    <property type="match status" value="1"/>
</dbReference>
<dbReference type="HAMAP" id="MF_00974">
    <property type="entry name" value="DNA_primase_DnaG"/>
    <property type="match status" value="1"/>
</dbReference>
<dbReference type="PIRSF" id="PIRSF002811">
    <property type="entry name" value="DnaG"/>
    <property type="match status" value="1"/>
</dbReference>
<comment type="catalytic activity">
    <reaction evidence="12">
        <text>ssDNA + n NTP = ssDNA/pppN(pN)n-1 hybrid + (n-1) diphosphate.</text>
        <dbReference type="EC" id="2.7.7.101"/>
    </reaction>
</comment>
<dbReference type="PANTHER" id="PTHR30313">
    <property type="entry name" value="DNA PRIMASE"/>
    <property type="match status" value="1"/>
</dbReference>
<dbReference type="InterPro" id="IPR036977">
    <property type="entry name" value="DNA_primase_Znf_CHC2"/>
</dbReference>
<evidence type="ECO:0000256" key="1">
    <source>
        <dbReference type="ARBA" id="ARBA00022478"/>
    </source>
</evidence>
<dbReference type="Pfam" id="PF01807">
    <property type="entry name" value="Zn_ribbon_DnaG"/>
    <property type="match status" value="1"/>
</dbReference>
<evidence type="ECO:0000256" key="5">
    <source>
        <dbReference type="ARBA" id="ARBA00022705"/>
    </source>
</evidence>
<dbReference type="Pfam" id="PF10410">
    <property type="entry name" value="DnaB_bind"/>
    <property type="match status" value="1"/>
</dbReference>
<feature type="zinc finger region" description="CHC2-type" evidence="12 14">
    <location>
        <begin position="40"/>
        <end position="64"/>
    </location>
</feature>
<dbReference type="SUPFAM" id="SSF56731">
    <property type="entry name" value="DNA primase core"/>
    <property type="match status" value="1"/>
</dbReference>
<comment type="subunit">
    <text evidence="12">Monomer. Interacts with DnaB.</text>
</comment>
<dbReference type="InterPro" id="IPR013264">
    <property type="entry name" value="DNAG_N"/>
</dbReference>
<dbReference type="EC" id="2.7.7.101" evidence="12"/>
<dbReference type="GO" id="GO:0003899">
    <property type="term" value="F:DNA-directed RNA polymerase activity"/>
    <property type="evidence" value="ECO:0007669"/>
    <property type="project" value="UniProtKB-UniRule"/>
</dbReference>
<dbReference type="PROSITE" id="PS50880">
    <property type="entry name" value="TOPRIM"/>
    <property type="match status" value="1"/>
</dbReference>
<dbReference type="EMBL" id="NGJS01000001">
    <property type="protein sequence ID" value="RSU00497.1"/>
    <property type="molecule type" value="Genomic_DNA"/>
</dbReference>
<keyword evidence="4 12" id="KW-0548">Nucleotidyltransferase</keyword>
<dbReference type="Pfam" id="PF08275">
    <property type="entry name" value="DNAG_N"/>
    <property type="match status" value="1"/>
</dbReference>
<dbReference type="GO" id="GO:1990077">
    <property type="term" value="C:primosome complex"/>
    <property type="evidence" value="ECO:0007669"/>
    <property type="project" value="UniProtKB-KW"/>
</dbReference>
<proteinExistence type="inferred from homology"/>
<keyword evidence="17" id="KW-1185">Reference proteome</keyword>
<dbReference type="Gene3D" id="1.10.860.10">
    <property type="entry name" value="DNAb Helicase, Chain A"/>
    <property type="match status" value="1"/>
</dbReference>
<comment type="similarity">
    <text evidence="12 13">Belongs to the DnaG primase family.</text>
</comment>
<gene>
    <name evidence="12" type="primary">dnaG</name>
    <name evidence="16" type="ORF">CBF37_00345</name>
</gene>
<dbReference type="InterPro" id="IPR030846">
    <property type="entry name" value="DnaG_bac"/>
</dbReference>
<dbReference type="SMART" id="SM00400">
    <property type="entry name" value="ZnF_CHCC"/>
    <property type="match status" value="1"/>
</dbReference>
<keyword evidence="5 12" id="KW-0235">DNA replication</keyword>
<keyword evidence="6 12" id="KW-0479">Metal-binding</keyword>
<dbReference type="CDD" id="cd03364">
    <property type="entry name" value="TOPRIM_DnaG_primases"/>
    <property type="match status" value="1"/>
</dbReference>
<dbReference type="InterPro" id="IPR006295">
    <property type="entry name" value="DNA_primase_DnaG"/>
</dbReference>
<name>A0A430A265_9ENTE</name>
<dbReference type="Pfam" id="PF13155">
    <property type="entry name" value="Toprim_2"/>
    <property type="match status" value="1"/>
</dbReference>
<comment type="function">
    <text evidence="12 13">RNA polymerase that catalyzes the synthesis of short RNA molecules used as primers for DNA polymerase during DNA replication.</text>
</comment>
<evidence type="ECO:0000256" key="7">
    <source>
        <dbReference type="ARBA" id="ARBA00022771"/>
    </source>
</evidence>
<evidence type="ECO:0000313" key="17">
    <source>
        <dbReference type="Proteomes" id="UP000287857"/>
    </source>
</evidence>
<dbReference type="GO" id="GO:0000428">
    <property type="term" value="C:DNA-directed RNA polymerase complex"/>
    <property type="evidence" value="ECO:0007669"/>
    <property type="project" value="UniProtKB-KW"/>
</dbReference>
<dbReference type="AlphaFoldDB" id="A0A430A265"/>
<dbReference type="InterPro" id="IPR016136">
    <property type="entry name" value="DNA_helicase_N/primase_C"/>
</dbReference>
<keyword evidence="2 12" id="KW-0639">Primosome</keyword>
<dbReference type="GO" id="GO:0008270">
    <property type="term" value="F:zinc ion binding"/>
    <property type="evidence" value="ECO:0007669"/>
    <property type="project" value="UniProtKB-UniRule"/>
</dbReference>
<dbReference type="RefSeq" id="WP_125982822.1">
    <property type="nucleotide sequence ID" value="NZ_NGJS01000001.1"/>
</dbReference>
<dbReference type="GO" id="GO:0005737">
    <property type="term" value="C:cytoplasm"/>
    <property type="evidence" value="ECO:0007669"/>
    <property type="project" value="TreeGrafter"/>
</dbReference>
<keyword evidence="10 12" id="KW-0238">DNA-binding</keyword>
<keyword evidence="8 12" id="KW-0862">Zinc</keyword>
<evidence type="ECO:0000256" key="10">
    <source>
        <dbReference type="ARBA" id="ARBA00023125"/>
    </source>
</evidence>
<dbReference type="SMART" id="SM00493">
    <property type="entry name" value="TOPRIM"/>
    <property type="match status" value="1"/>
</dbReference>
<dbReference type="Gene3D" id="3.90.580.10">
    <property type="entry name" value="Zinc finger, CHC2-type domain"/>
    <property type="match status" value="1"/>
</dbReference>
<evidence type="ECO:0000256" key="11">
    <source>
        <dbReference type="ARBA" id="ARBA00023163"/>
    </source>
</evidence>
<accession>A0A430A265</accession>
<evidence type="ECO:0000256" key="13">
    <source>
        <dbReference type="PIRNR" id="PIRNR002811"/>
    </source>
</evidence>
<dbReference type="Gene3D" id="3.90.980.10">
    <property type="entry name" value="DNA primase, catalytic core, N-terminal domain"/>
    <property type="match status" value="1"/>
</dbReference>
<dbReference type="GO" id="GO:0003677">
    <property type="term" value="F:DNA binding"/>
    <property type="evidence" value="ECO:0007669"/>
    <property type="project" value="UniProtKB-KW"/>
</dbReference>